<gene>
    <name evidence="2" type="ORF">GUJ93_ZPchr0001g32335</name>
</gene>
<dbReference type="Proteomes" id="UP000729402">
    <property type="component" value="Unassembled WGS sequence"/>
</dbReference>
<dbReference type="AlphaFoldDB" id="A0A8J5RMW0"/>
<keyword evidence="1" id="KW-0472">Membrane</keyword>
<sequence>MPCSVATQVRTRMPPPAVTHGVLRSLICSRRRAVVAVWFLFERTGYNLSSVMDNSLLLLITSFSCCIWYGFGTYFNLLLGSEWSALMLTYSCASSSEGVTCPILVETKVKICTANC</sequence>
<keyword evidence="3" id="KW-1185">Reference proteome</keyword>
<evidence type="ECO:0000313" key="3">
    <source>
        <dbReference type="Proteomes" id="UP000729402"/>
    </source>
</evidence>
<protein>
    <submittedName>
        <fullName evidence="2">Uncharacterized protein</fullName>
    </submittedName>
</protein>
<organism evidence="2 3">
    <name type="scientific">Zizania palustris</name>
    <name type="common">Northern wild rice</name>
    <dbReference type="NCBI Taxonomy" id="103762"/>
    <lineage>
        <taxon>Eukaryota</taxon>
        <taxon>Viridiplantae</taxon>
        <taxon>Streptophyta</taxon>
        <taxon>Embryophyta</taxon>
        <taxon>Tracheophyta</taxon>
        <taxon>Spermatophyta</taxon>
        <taxon>Magnoliopsida</taxon>
        <taxon>Liliopsida</taxon>
        <taxon>Poales</taxon>
        <taxon>Poaceae</taxon>
        <taxon>BOP clade</taxon>
        <taxon>Oryzoideae</taxon>
        <taxon>Oryzeae</taxon>
        <taxon>Zizaniinae</taxon>
        <taxon>Zizania</taxon>
    </lineage>
</organism>
<accession>A0A8J5RMW0</accession>
<keyword evidence="1" id="KW-0812">Transmembrane</keyword>
<reference evidence="2" key="2">
    <citation type="submission" date="2021-02" db="EMBL/GenBank/DDBJ databases">
        <authorList>
            <person name="Kimball J.A."/>
            <person name="Haas M.W."/>
            <person name="Macchietto M."/>
            <person name="Kono T."/>
            <person name="Duquette J."/>
            <person name="Shao M."/>
        </authorList>
    </citation>
    <scope>NUCLEOTIDE SEQUENCE</scope>
    <source>
        <tissue evidence="2">Fresh leaf tissue</tissue>
    </source>
</reference>
<dbReference type="EMBL" id="JAAALK010000288">
    <property type="protein sequence ID" value="KAG8052693.1"/>
    <property type="molecule type" value="Genomic_DNA"/>
</dbReference>
<name>A0A8J5RMW0_ZIZPA</name>
<proteinExistence type="predicted"/>
<reference evidence="2" key="1">
    <citation type="journal article" date="2021" name="bioRxiv">
        <title>Whole Genome Assembly and Annotation of Northern Wild Rice, Zizania palustris L., Supports a Whole Genome Duplication in the Zizania Genus.</title>
        <authorList>
            <person name="Haas M."/>
            <person name="Kono T."/>
            <person name="Macchietto M."/>
            <person name="Millas R."/>
            <person name="McGilp L."/>
            <person name="Shao M."/>
            <person name="Duquette J."/>
            <person name="Hirsch C.N."/>
            <person name="Kimball J."/>
        </authorList>
    </citation>
    <scope>NUCLEOTIDE SEQUENCE</scope>
    <source>
        <tissue evidence="2">Fresh leaf tissue</tissue>
    </source>
</reference>
<evidence type="ECO:0000313" key="2">
    <source>
        <dbReference type="EMBL" id="KAG8052693.1"/>
    </source>
</evidence>
<evidence type="ECO:0000256" key="1">
    <source>
        <dbReference type="SAM" id="Phobius"/>
    </source>
</evidence>
<keyword evidence="1" id="KW-1133">Transmembrane helix</keyword>
<feature type="transmembrane region" description="Helical" evidence="1">
    <location>
        <begin position="56"/>
        <end position="79"/>
    </location>
</feature>
<comment type="caution">
    <text evidence="2">The sequence shown here is derived from an EMBL/GenBank/DDBJ whole genome shotgun (WGS) entry which is preliminary data.</text>
</comment>